<organism evidence="1">
    <name type="scientific">Rheinheimera sp. BAL341</name>
    <dbReference type="NCBI Taxonomy" id="1708203"/>
    <lineage>
        <taxon>Bacteria</taxon>
        <taxon>Pseudomonadati</taxon>
        <taxon>Pseudomonadota</taxon>
        <taxon>Gammaproteobacteria</taxon>
        <taxon>Chromatiales</taxon>
        <taxon>Chromatiaceae</taxon>
        <taxon>Rheinheimera</taxon>
    </lineage>
</organism>
<dbReference type="AlphaFoldDB" id="A0A486XYK5"/>
<name>A0A486XYK5_9GAMM</name>
<reference evidence="1" key="1">
    <citation type="submission" date="2019-04" db="EMBL/GenBank/DDBJ databases">
        <authorList>
            <person name="Brambilla D."/>
        </authorList>
    </citation>
    <scope>NUCLEOTIDE SEQUENCE</scope>
    <source>
        <strain evidence="1">BAL1</strain>
    </source>
</reference>
<gene>
    <name evidence="1" type="ORF">BAL341_3737</name>
</gene>
<evidence type="ECO:0000313" key="1">
    <source>
        <dbReference type="EMBL" id="VHO06760.1"/>
    </source>
</evidence>
<dbReference type="EMBL" id="CAAJGR010000039">
    <property type="protein sequence ID" value="VHO06760.1"/>
    <property type="molecule type" value="Genomic_DNA"/>
</dbReference>
<accession>A0A486XYK5</accession>
<proteinExistence type="predicted"/>
<sequence>MSTINWHDQLLFFRSYGESQTEMLHCAAQKAAYYRLLKPANTVEQQRCNSQ</sequence>
<protein>
    <submittedName>
        <fullName evidence="1">Uncharacterized protein</fullName>
    </submittedName>
</protein>